<organism evidence="1 2">
    <name type="scientific">Steinernema hermaphroditum</name>
    <dbReference type="NCBI Taxonomy" id="289476"/>
    <lineage>
        <taxon>Eukaryota</taxon>
        <taxon>Metazoa</taxon>
        <taxon>Ecdysozoa</taxon>
        <taxon>Nematoda</taxon>
        <taxon>Chromadorea</taxon>
        <taxon>Rhabditida</taxon>
        <taxon>Tylenchina</taxon>
        <taxon>Panagrolaimomorpha</taxon>
        <taxon>Strongyloidoidea</taxon>
        <taxon>Steinernematidae</taxon>
        <taxon>Steinernema</taxon>
    </lineage>
</organism>
<dbReference type="Proteomes" id="UP001175271">
    <property type="component" value="Unassembled WGS sequence"/>
</dbReference>
<sequence length="372" mass="42861">MLEFGTDGRFNSFKVNKVGFCEKRLYVSPKRSDRLEIWSVECEAGKAEWELITCVNFDELLLSYYALDSANRCVYVLTVGVFENGNEVPCIALFKISIPGGTYEVFQLDPASGLEFEENVFLDNVVLGCTKGTLFMYDRTVVMGTIPFWRIELNEIRMDFGIEPQFVKDIESTPRCTRFPLVLDGKNRVIVKLTASNDVFVFDQHSNAWVECCRSGNSDLFLVELRDSRGLSETYGRHGHRIGAVESPLSLYADGNFCIAKVLDKGVHVFYHFVVDVKRKTYKFLFMKSIKLNVNLNKRFYLLCALPKMVFLNPRQIAVYDIEPLSLEELAFLSIQRHYRVNPETNEVKDRLTVDEIKQIMIAHNQKRKELE</sequence>
<gene>
    <name evidence="1" type="ORF">QR680_014371</name>
</gene>
<protein>
    <submittedName>
        <fullName evidence="1">Uncharacterized protein</fullName>
    </submittedName>
</protein>
<comment type="caution">
    <text evidence="1">The sequence shown here is derived from an EMBL/GenBank/DDBJ whole genome shotgun (WGS) entry which is preliminary data.</text>
</comment>
<name>A0AA39I8M6_9BILA</name>
<proteinExistence type="predicted"/>
<evidence type="ECO:0000313" key="2">
    <source>
        <dbReference type="Proteomes" id="UP001175271"/>
    </source>
</evidence>
<keyword evidence="2" id="KW-1185">Reference proteome</keyword>
<evidence type="ECO:0000313" key="1">
    <source>
        <dbReference type="EMBL" id="KAK0419856.1"/>
    </source>
</evidence>
<accession>A0AA39I8M6</accession>
<reference evidence="1" key="1">
    <citation type="submission" date="2023-06" db="EMBL/GenBank/DDBJ databases">
        <title>Genomic analysis of the entomopathogenic nematode Steinernema hermaphroditum.</title>
        <authorList>
            <person name="Schwarz E.M."/>
            <person name="Heppert J.K."/>
            <person name="Baniya A."/>
            <person name="Schwartz H.T."/>
            <person name="Tan C.-H."/>
            <person name="Antoshechkin I."/>
            <person name="Sternberg P.W."/>
            <person name="Goodrich-Blair H."/>
            <person name="Dillman A.R."/>
        </authorList>
    </citation>
    <scope>NUCLEOTIDE SEQUENCE</scope>
    <source>
        <strain evidence="1">PS9179</strain>
        <tissue evidence="1">Whole animal</tissue>
    </source>
</reference>
<dbReference type="EMBL" id="JAUCMV010000002">
    <property type="protein sequence ID" value="KAK0419856.1"/>
    <property type="molecule type" value="Genomic_DNA"/>
</dbReference>
<dbReference type="AlphaFoldDB" id="A0AA39I8M6"/>